<feature type="region of interest" description="Disordered" evidence="1">
    <location>
        <begin position="39"/>
        <end position="63"/>
    </location>
</feature>
<evidence type="ECO:0000313" key="2">
    <source>
        <dbReference type="EMBL" id="WPA96280.1"/>
    </source>
</evidence>
<evidence type="ECO:0000313" key="3">
    <source>
        <dbReference type="Proteomes" id="UP001302367"/>
    </source>
</evidence>
<organism evidence="2 3">
    <name type="scientific">Cercospora beticola</name>
    <name type="common">Sugarbeet leaf spot fungus</name>
    <dbReference type="NCBI Taxonomy" id="122368"/>
    <lineage>
        <taxon>Eukaryota</taxon>
        <taxon>Fungi</taxon>
        <taxon>Dikarya</taxon>
        <taxon>Ascomycota</taxon>
        <taxon>Pezizomycotina</taxon>
        <taxon>Dothideomycetes</taxon>
        <taxon>Dothideomycetidae</taxon>
        <taxon>Mycosphaerellales</taxon>
        <taxon>Mycosphaerellaceae</taxon>
        <taxon>Cercospora</taxon>
    </lineage>
</organism>
<keyword evidence="3" id="KW-1185">Reference proteome</keyword>
<evidence type="ECO:0008006" key="4">
    <source>
        <dbReference type="Google" id="ProtNLM"/>
    </source>
</evidence>
<accession>A0ABZ0N9R9</accession>
<reference evidence="2 3" key="1">
    <citation type="submission" date="2023-09" db="EMBL/GenBank/DDBJ databases">
        <title>Complete-Gapless Cercospora beticola genome.</title>
        <authorList>
            <person name="Wyatt N.A."/>
            <person name="Spanner R.E."/>
            <person name="Bolton M.D."/>
        </authorList>
    </citation>
    <scope>NUCLEOTIDE SEQUENCE [LARGE SCALE GENOMIC DNA]</scope>
    <source>
        <strain evidence="2">Cb09-40</strain>
    </source>
</reference>
<sequence>MAASYVDRIVGSAKDLTRSAFSGAPGIEAEIQSRDFLGLGKRVGEPGSSSRSAPLPAQLSRQARATSAANDSFREYGAWVKDVESEYRDFVCGSSSPVQSTSSREGSPELFNGTAWDGVWKSKQAAYTGTRRSSVSMHENAQSGTTTPIYQRCSDGKVVYQDDGRPEWRWRHEWKRINKHLSREQLRQHNQTSNDVNFEFDHTARIEVQNMDSYNIRSAALARLQQLEQHLMSVQKPVADSLQSWKPDWEMQQHERCDWTVERETDRVTGNQDELPERYFFTCQLQGCHHRLLRQSENLTLEVRQRVCVHDDCGYVSDTVENWLRHVTTPHHNLQHRTGRDGYIELDEDEKMPDWASSDKSASFIRGGIWLVRTNSNTKLDLRFEPNHDARGMREQIKSYERCSTELRLGDPMSQSTQRKQDSPAAGTVPAAPPPRLFH</sequence>
<gene>
    <name evidence="2" type="ORF">RHO25_000886</name>
</gene>
<dbReference type="RefSeq" id="XP_065458134.1">
    <property type="nucleotide sequence ID" value="XM_065602062.1"/>
</dbReference>
<dbReference type="GeneID" id="35424664"/>
<dbReference type="Proteomes" id="UP001302367">
    <property type="component" value="Chromosome 1"/>
</dbReference>
<feature type="region of interest" description="Disordered" evidence="1">
    <location>
        <begin position="407"/>
        <end position="439"/>
    </location>
</feature>
<protein>
    <recommendedName>
        <fullName evidence="4">C2H2-type domain-containing protein</fullName>
    </recommendedName>
</protein>
<dbReference type="EMBL" id="CP134184">
    <property type="protein sequence ID" value="WPA96280.1"/>
    <property type="molecule type" value="Genomic_DNA"/>
</dbReference>
<proteinExistence type="predicted"/>
<evidence type="ECO:0000256" key="1">
    <source>
        <dbReference type="SAM" id="MobiDB-lite"/>
    </source>
</evidence>
<name>A0ABZ0N9R9_CERBT</name>